<proteinExistence type="predicted"/>
<evidence type="ECO:0008006" key="3">
    <source>
        <dbReference type="Google" id="ProtNLM"/>
    </source>
</evidence>
<name>A0AA39GJW9_SARSR</name>
<keyword evidence="2" id="KW-1185">Reference proteome</keyword>
<protein>
    <recommendedName>
        <fullName evidence="3">Complex I intermediate-associated protein 84</fullName>
    </recommendedName>
</protein>
<dbReference type="GO" id="GO:0005739">
    <property type="term" value="C:mitochondrion"/>
    <property type="evidence" value="ECO:0007669"/>
    <property type="project" value="TreeGrafter"/>
</dbReference>
<dbReference type="InterPro" id="IPR051114">
    <property type="entry name" value="Mito_RNA_Proc_CCM1"/>
</dbReference>
<comment type="caution">
    <text evidence="1">The sequence shown here is derived from an EMBL/GenBank/DDBJ whole genome shotgun (WGS) entry which is preliminary data.</text>
</comment>
<dbReference type="PANTHER" id="PTHR47934">
    <property type="entry name" value="PENTATRICOPEPTIDE REPEAT-CONTAINING PROTEIN PET309, MITOCHONDRIAL"/>
    <property type="match status" value="1"/>
</dbReference>
<dbReference type="AlphaFoldDB" id="A0AA39GJW9"/>
<dbReference type="Proteomes" id="UP001175261">
    <property type="component" value="Unassembled WGS sequence"/>
</dbReference>
<dbReference type="Gene3D" id="1.25.40.10">
    <property type="entry name" value="Tetratricopeptide repeat domain"/>
    <property type="match status" value="2"/>
</dbReference>
<dbReference type="EMBL" id="JAPDFR010000004">
    <property type="protein sequence ID" value="KAK0387387.1"/>
    <property type="molecule type" value="Genomic_DNA"/>
</dbReference>
<gene>
    <name evidence="1" type="ORF">NLU13_5699</name>
</gene>
<dbReference type="GO" id="GO:0007005">
    <property type="term" value="P:mitochondrion organization"/>
    <property type="evidence" value="ECO:0007669"/>
    <property type="project" value="TreeGrafter"/>
</dbReference>
<dbReference type="GO" id="GO:0006396">
    <property type="term" value="P:RNA processing"/>
    <property type="evidence" value="ECO:0007669"/>
    <property type="project" value="TreeGrafter"/>
</dbReference>
<accession>A0AA39GJW9</accession>
<dbReference type="PANTHER" id="PTHR47934:SF6">
    <property type="entry name" value="MITOCHONDRIAL GROUP I INTRON SPLICING FACTOR CCM1-RELATED"/>
    <property type="match status" value="1"/>
</dbReference>
<reference evidence="1" key="1">
    <citation type="submission" date="2022-10" db="EMBL/GenBank/DDBJ databases">
        <title>Determination and structural analysis of whole genome sequence of Sarocladium strictum F4-1.</title>
        <authorList>
            <person name="Hu L."/>
            <person name="Jiang Y."/>
        </authorList>
    </citation>
    <scope>NUCLEOTIDE SEQUENCE</scope>
    <source>
        <strain evidence="1">F4-1</strain>
    </source>
</reference>
<dbReference type="GO" id="GO:0003729">
    <property type="term" value="F:mRNA binding"/>
    <property type="evidence" value="ECO:0007669"/>
    <property type="project" value="TreeGrafter"/>
</dbReference>
<sequence>MRAHVARHARQALARRLATTAWPQFVRIAARPTPIHARPCLCRPAYRTFITSLLQKPPRDVRQSEYEPGWMDIMIWRSRMIDNLASPPPEKLRESWKKFFKYKLAAGRRLNSTQAIQCRRLLEYLCALDGNHELGKDDLIMAARTFGIPEPITSRPEEWHGRNHAEFAYALLDALQVNPSKEILGLGVDRGASDYEVGPILLTMLADVGELRSGLRMLPISKLQPDHLGTICRQVVKRDSEQDLTALIEAEKLARNAESTEKTREPRFSIRGAAIAFYAKHDRVKETMALIEEARPSGRLGHLSFPAETWSVLAPFAARNGLEHWAKGLFRELCAEEPPELFWHIAVAAQLWLGNGLRGAEALMHSNMMHAGNPVRIGTAFFNTMLLVAIELGDEQLANEVTALAANKNIPPNADTFLRWLALKVKAGNFDSARFSFDRLRFGLEERPEPGSGDRVKYENIINNFLILASTQKRPDFPFIAEALEYVDEELVRLEPETVAQLSLRFLENEQFLDVMDLLAVNVFKYGEVERQVVQKSFVSFCLDPNISTSRAWSAYQVLEQYFPDLERTERMKLMEEFFRRKRADMAIKVFGAMRNHRSPAYRPNESMYRQCFEGLARNPDLESTQQVHNWLKTDASMEPSTRLFTALMLAFTASGRSLTALDLWKEVTLCKEGPGYSTLAAVFWALEHRPNGAKMAREIWDRIERMDVEIPPDVYEAYVGAIAGSGHLLEAQKIIVNMASYVGSEPTPLTLAIAYNALPGRELQKDFEEWAQLKYRDKWAELKKYGRRLNELQLCKIKVQRPLKAY</sequence>
<organism evidence="1 2">
    <name type="scientific">Sarocladium strictum</name>
    <name type="common">Black bundle disease fungus</name>
    <name type="synonym">Acremonium strictum</name>
    <dbReference type="NCBI Taxonomy" id="5046"/>
    <lineage>
        <taxon>Eukaryota</taxon>
        <taxon>Fungi</taxon>
        <taxon>Dikarya</taxon>
        <taxon>Ascomycota</taxon>
        <taxon>Pezizomycotina</taxon>
        <taxon>Sordariomycetes</taxon>
        <taxon>Hypocreomycetidae</taxon>
        <taxon>Hypocreales</taxon>
        <taxon>Sarocladiaceae</taxon>
        <taxon>Sarocladium</taxon>
    </lineage>
</organism>
<evidence type="ECO:0000313" key="2">
    <source>
        <dbReference type="Proteomes" id="UP001175261"/>
    </source>
</evidence>
<evidence type="ECO:0000313" key="1">
    <source>
        <dbReference type="EMBL" id="KAK0387387.1"/>
    </source>
</evidence>
<dbReference type="InterPro" id="IPR011990">
    <property type="entry name" value="TPR-like_helical_dom_sf"/>
</dbReference>